<evidence type="ECO:0000313" key="6">
    <source>
        <dbReference type="EMBL" id="WWC92705.1"/>
    </source>
</evidence>
<dbReference type="InterPro" id="IPR016162">
    <property type="entry name" value="Ald_DH_N"/>
</dbReference>
<dbReference type="InterPro" id="IPR016163">
    <property type="entry name" value="Ald_DH_C"/>
</dbReference>
<dbReference type="InterPro" id="IPR016160">
    <property type="entry name" value="Ald_DH_CS_CYS"/>
</dbReference>
<reference evidence="6 7" key="1">
    <citation type="submission" date="2024-01" db="EMBL/GenBank/DDBJ databases">
        <title>Comparative genomics of Cryptococcus and Kwoniella reveals pathogenesis evolution and contrasting modes of karyotype evolution via chromosome fusion or intercentromeric recombination.</title>
        <authorList>
            <person name="Coelho M.A."/>
            <person name="David-Palma M."/>
            <person name="Shea T."/>
            <person name="Bowers K."/>
            <person name="McGinley-Smith S."/>
            <person name="Mohammad A.W."/>
            <person name="Gnirke A."/>
            <person name="Yurkov A.M."/>
            <person name="Nowrousian M."/>
            <person name="Sun S."/>
            <person name="Cuomo C.A."/>
            <person name="Heitman J."/>
        </authorList>
    </citation>
    <scope>NUCLEOTIDE SEQUENCE [LARGE SCALE GENOMIC DNA]</scope>
    <source>
        <strain evidence="6 7">CBS 6074</strain>
    </source>
</reference>
<evidence type="ECO:0000256" key="1">
    <source>
        <dbReference type="ARBA" id="ARBA00009986"/>
    </source>
</evidence>
<evidence type="ECO:0000256" key="4">
    <source>
        <dbReference type="RuleBase" id="RU003345"/>
    </source>
</evidence>
<dbReference type="EMBL" id="CP144108">
    <property type="protein sequence ID" value="WWC92705.1"/>
    <property type="molecule type" value="Genomic_DNA"/>
</dbReference>
<organism evidence="6 7">
    <name type="scientific">Kwoniella dendrophila CBS 6074</name>
    <dbReference type="NCBI Taxonomy" id="1295534"/>
    <lineage>
        <taxon>Eukaryota</taxon>
        <taxon>Fungi</taxon>
        <taxon>Dikarya</taxon>
        <taxon>Basidiomycota</taxon>
        <taxon>Agaricomycotina</taxon>
        <taxon>Tremellomycetes</taxon>
        <taxon>Tremellales</taxon>
        <taxon>Cryptococcaceae</taxon>
        <taxon>Kwoniella</taxon>
    </lineage>
</organism>
<protein>
    <recommendedName>
        <fullName evidence="5">Aldehyde dehydrogenase domain-containing protein</fullName>
    </recommendedName>
</protein>
<feature type="domain" description="Aldehyde dehydrogenase" evidence="5">
    <location>
        <begin position="112"/>
        <end position="535"/>
    </location>
</feature>
<sequence length="535" mass="59825">MVETLESLPEYVRPWFIWLSTLTLGQIWKTIYNPPNKINLTIAFLVISLKLPEYLKKFRTWRESKRVVVFDWPLPKEANKDWRGKIIKSPSLFSHNQDESLLPPESGKTGEKREHITCYDPSTGYHLLTIPLLTASEVSDQITKTHIAQKEWAQTTFAQRTSFLRSLKAWVLKDMHGIVRVACRDTGKTEVDAVFGEILTTLSKLDWLITYGEKTISPTARPGNLLLAHKVSKVHYTPLGTVLALVSWNYSFHNLISPILAALFAGNTIVVKCSEQVAWSSLWFIGGIKACLRACGLNDDVVQLVICLPDVAETVTRNKLIKHITFIGSEPVGKKVALAAAEIMVPTCIELGGKDPSVILPGTDLNFFASTWMRGAFQSAGQNCIGTELFMVHRSQYNRFIEIMESRVKTLRPGTDVGSLISHAPIPKLESILTSAEKSGARILVGGKQFNHPDYPEAAYFEPTLIVDVTMDMDIAQEELFAPVMTVVPYDEVDEAVEWLNRSRFGLGGGVYGKDKKECRRVAEKLECGMIAINE</sequence>
<dbReference type="GeneID" id="91098332"/>
<dbReference type="Gene3D" id="3.40.605.10">
    <property type="entry name" value="Aldehyde Dehydrogenase, Chain A, domain 1"/>
    <property type="match status" value="1"/>
</dbReference>
<dbReference type="InterPro" id="IPR029510">
    <property type="entry name" value="Ald_DH_CS_GLU"/>
</dbReference>
<evidence type="ECO:0000256" key="2">
    <source>
        <dbReference type="ARBA" id="ARBA00023002"/>
    </source>
</evidence>
<dbReference type="AlphaFoldDB" id="A0AAX4K7C2"/>
<dbReference type="InterPro" id="IPR016161">
    <property type="entry name" value="Ald_DH/histidinol_DH"/>
</dbReference>
<feature type="active site" evidence="3">
    <location>
        <position position="350"/>
    </location>
</feature>
<evidence type="ECO:0000256" key="3">
    <source>
        <dbReference type="PROSITE-ProRule" id="PRU10007"/>
    </source>
</evidence>
<gene>
    <name evidence="6" type="ORF">L201_007664</name>
</gene>
<keyword evidence="2 4" id="KW-0560">Oxidoreductase</keyword>
<dbReference type="Gene3D" id="3.40.309.10">
    <property type="entry name" value="Aldehyde Dehydrogenase, Chain A, domain 2"/>
    <property type="match status" value="1"/>
</dbReference>
<dbReference type="InterPro" id="IPR015590">
    <property type="entry name" value="Aldehyde_DH_dom"/>
</dbReference>
<dbReference type="Proteomes" id="UP001355207">
    <property type="component" value="Chromosome 11"/>
</dbReference>
<dbReference type="SUPFAM" id="SSF53720">
    <property type="entry name" value="ALDH-like"/>
    <property type="match status" value="1"/>
</dbReference>
<dbReference type="PANTHER" id="PTHR11699">
    <property type="entry name" value="ALDEHYDE DEHYDROGENASE-RELATED"/>
    <property type="match status" value="1"/>
</dbReference>
<dbReference type="Pfam" id="PF00171">
    <property type="entry name" value="Aldedh"/>
    <property type="match status" value="1"/>
</dbReference>
<dbReference type="RefSeq" id="XP_066079467.1">
    <property type="nucleotide sequence ID" value="XM_066223370.1"/>
</dbReference>
<proteinExistence type="inferred from homology"/>
<dbReference type="PROSITE" id="PS00070">
    <property type="entry name" value="ALDEHYDE_DEHYDR_CYS"/>
    <property type="match status" value="1"/>
</dbReference>
<evidence type="ECO:0000313" key="7">
    <source>
        <dbReference type="Proteomes" id="UP001355207"/>
    </source>
</evidence>
<evidence type="ECO:0000259" key="5">
    <source>
        <dbReference type="Pfam" id="PF00171"/>
    </source>
</evidence>
<dbReference type="GO" id="GO:0016620">
    <property type="term" value="F:oxidoreductase activity, acting on the aldehyde or oxo group of donors, NAD or NADP as acceptor"/>
    <property type="evidence" value="ECO:0007669"/>
    <property type="project" value="InterPro"/>
</dbReference>
<accession>A0AAX4K7C2</accession>
<keyword evidence="7" id="KW-1185">Reference proteome</keyword>
<dbReference type="PROSITE" id="PS00687">
    <property type="entry name" value="ALDEHYDE_DEHYDR_GLU"/>
    <property type="match status" value="1"/>
</dbReference>
<name>A0AAX4K7C2_9TREE</name>
<comment type="similarity">
    <text evidence="1 4">Belongs to the aldehyde dehydrogenase family.</text>
</comment>